<proteinExistence type="predicted"/>
<evidence type="ECO:0000313" key="1">
    <source>
        <dbReference type="EMBL" id="CAH3037992.1"/>
    </source>
</evidence>
<name>A0ABN8N341_9CNID</name>
<dbReference type="EMBL" id="CALNXK010000006">
    <property type="protein sequence ID" value="CAH3037992.1"/>
    <property type="molecule type" value="Genomic_DNA"/>
</dbReference>
<protein>
    <recommendedName>
        <fullName evidence="3">Thioredoxin domain-containing protein</fullName>
    </recommendedName>
</protein>
<dbReference type="PANTHER" id="PTHR28106:SF1">
    <property type="entry name" value="MITOCHONDRIAL ATPASE COMPLEX SUBUNIT ATP10"/>
    <property type="match status" value="1"/>
</dbReference>
<comment type="caution">
    <text evidence="1">The sequence shown here is derived from an EMBL/GenBank/DDBJ whole genome shotgun (WGS) entry which is preliminary data.</text>
</comment>
<dbReference type="Gene3D" id="3.40.30.10">
    <property type="entry name" value="Glutaredoxin"/>
    <property type="match status" value="1"/>
</dbReference>
<dbReference type="Pfam" id="PF05176">
    <property type="entry name" value="ATP-synt_10"/>
    <property type="match status" value="1"/>
</dbReference>
<dbReference type="PANTHER" id="PTHR28106">
    <property type="entry name" value="MITOCHONDRIAL ATPASE COMPLEX SUBUNIT ATP10"/>
    <property type="match status" value="1"/>
</dbReference>
<reference evidence="1 2" key="1">
    <citation type="submission" date="2022-05" db="EMBL/GenBank/DDBJ databases">
        <authorList>
            <consortium name="Genoscope - CEA"/>
            <person name="William W."/>
        </authorList>
    </citation>
    <scope>NUCLEOTIDE SEQUENCE [LARGE SCALE GENOMIC DNA]</scope>
</reference>
<keyword evidence="2" id="KW-1185">Reference proteome</keyword>
<evidence type="ECO:0008006" key="3">
    <source>
        <dbReference type="Google" id="ProtNLM"/>
    </source>
</evidence>
<sequence>MEYIVYLAAVFKMAVLWRRSLHLDKSYFLVSLVQKSLVTKAAAAGNEKIDKKIRRKEQRKEIVKGYFADLREFRKDGGKRFFALGTPSEPKDSSPFPELKARNLAKKEVDLQKVFHGKVTLVLFWFRAFGEAMCDKYRLPFVEKFHEEPLAQLYEINVVDGLFFKPFSRFLEKNLRKQRASERHDTFLCFSGNTKPIKEKFLENTIVGHALLVDCNGLVRWRAHANPTDEEIKFMLNCTKILLKDAQRAPKNNRTMPDHR</sequence>
<organism evidence="1 2">
    <name type="scientific">Porites lobata</name>
    <dbReference type="NCBI Taxonomy" id="104759"/>
    <lineage>
        <taxon>Eukaryota</taxon>
        <taxon>Metazoa</taxon>
        <taxon>Cnidaria</taxon>
        <taxon>Anthozoa</taxon>
        <taxon>Hexacorallia</taxon>
        <taxon>Scleractinia</taxon>
        <taxon>Fungiina</taxon>
        <taxon>Poritidae</taxon>
        <taxon>Porites</taxon>
    </lineage>
</organism>
<dbReference type="Proteomes" id="UP001159405">
    <property type="component" value="Unassembled WGS sequence"/>
</dbReference>
<evidence type="ECO:0000313" key="2">
    <source>
        <dbReference type="Proteomes" id="UP001159405"/>
    </source>
</evidence>
<gene>
    <name evidence="1" type="ORF">PLOB_00039586</name>
</gene>
<accession>A0ABN8N341</accession>
<dbReference type="InterPro" id="IPR007849">
    <property type="entry name" value="ATP10"/>
</dbReference>